<dbReference type="InterPro" id="IPR014352">
    <property type="entry name" value="FERM/acyl-CoA-bd_prot_sf"/>
</dbReference>
<dbReference type="InterPro" id="IPR035984">
    <property type="entry name" value="Acyl-CoA-binding_sf"/>
</dbReference>
<reference evidence="4 5" key="1">
    <citation type="journal article" date="2018" name="Mol. Biol. Evol.">
        <title>Broad Genomic Sampling Reveals a Smut Pathogenic Ancestry of the Fungal Clade Ustilaginomycotina.</title>
        <authorList>
            <person name="Kijpornyongpan T."/>
            <person name="Mondo S.J."/>
            <person name="Barry K."/>
            <person name="Sandor L."/>
            <person name="Lee J."/>
            <person name="Lipzen A."/>
            <person name="Pangilinan J."/>
            <person name="LaButti K."/>
            <person name="Hainaut M."/>
            <person name="Henrissat B."/>
            <person name="Grigoriev I.V."/>
            <person name="Spatafora J.W."/>
            <person name="Aime M.C."/>
        </authorList>
    </citation>
    <scope>NUCLEOTIDE SEQUENCE [LARGE SCALE GENOMIC DNA]</scope>
    <source>
        <strain evidence="4 5">MCA 3645</strain>
    </source>
</reference>
<dbReference type="AlphaFoldDB" id="A0A317XQ22"/>
<evidence type="ECO:0000256" key="1">
    <source>
        <dbReference type="ARBA" id="ARBA00005567"/>
    </source>
</evidence>
<sequence length="106" mass="11775">MSVEAKFNKAVSIVGSLPKDGPVQPTQEDQLKFYSYYKQATVGDVNTSRPGMLDFVGKAKWDAWKKVEGMSKEAAQQAYVENLLEILKKHEGEGDSAKHIQEIESA</sequence>
<dbReference type="Pfam" id="PF00887">
    <property type="entry name" value="ACBP"/>
    <property type="match status" value="1"/>
</dbReference>
<dbReference type="InParanoid" id="A0A317XQ22"/>
<dbReference type="EMBL" id="KZ819195">
    <property type="protein sequence ID" value="PWY99390.1"/>
    <property type="molecule type" value="Genomic_DNA"/>
</dbReference>
<keyword evidence="5" id="KW-1185">Reference proteome</keyword>
<dbReference type="PANTHER" id="PTHR23310:SF62">
    <property type="entry name" value="ACYL-COA BINDING PROTEIN 1, ISOFORM A"/>
    <property type="match status" value="1"/>
</dbReference>
<evidence type="ECO:0000256" key="2">
    <source>
        <dbReference type="ARBA" id="ARBA00023121"/>
    </source>
</evidence>
<name>A0A317XQ22_9BASI</name>
<dbReference type="PROSITE" id="PS51228">
    <property type="entry name" value="ACB_2"/>
    <property type="match status" value="1"/>
</dbReference>
<dbReference type="GO" id="GO:0006631">
    <property type="term" value="P:fatty acid metabolic process"/>
    <property type="evidence" value="ECO:0007669"/>
    <property type="project" value="TreeGrafter"/>
</dbReference>
<dbReference type="InterPro" id="IPR000582">
    <property type="entry name" value="Acyl-CoA-binding_protein"/>
</dbReference>
<comment type="similarity">
    <text evidence="1">Belongs to the ACBP family.</text>
</comment>
<dbReference type="GO" id="GO:0000062">
    <property type="term" value="F:fatty-acyl-CoA binding"/>
    <property type="evidence" value="ECO:0007669"/>
    <property type="project" value="InterPro"/>
</dbReference>
<dbReference type="PRINTS" id="PR00689">
    <property type="entry name" value="ACOABINDINGP"/>
</dbReference>
<keyword evidence="2" id="KW-0446">Lipid-binding</keyword>
<evidence type="ECO:0000259" key="3">
    <source>
        <dbReference type="PROSITE" id="PS51228"/>
    </source>
</evidence>
<dbReference type="OrthoDB" id="346910at2759"/>
<feature type="domain" description="ACB" evidence="3">
    <location>
        <begin position="3"/>
        <end position="92"/>
    </location>
</feature>
<accession>A0A317XQ22</accession>
<dbReference type="Proteomes" id="UP000246740">
    <property type="component" value="Unassembled WGS sequence"/>
</dbReference>
<organism evidence="4 5">
    <name type="scientific">Testicularia cyperi</name>
    <dbReference type="NCBI Taxonomy" id="1882483"/>
    <lineage>
        <taxon>Eukaryota</taxon>
        <taxon>Fungi</taxon>
        <taxon>Dikarya</taxon>
        <taxon>Basidiomycota</taxon>
        <taxon>Ustilaginomycotina</taxon>
        <taxon>Ustilaginomycetes</taxon>
        <taxon>Ustilaginales</taxon>
        <taxon>Anthracoideaceae</taxon>
        <taxon>Testicularia</taxon>
    </lineage>
</organism>
<evidence type="ECO:0000313" key="5">
    <source>
        <dbReference type="Proteomes" id="UP000246740"/>
    </source>
</evidence>
<dbReference type="FunCoup" id="A0A317XQ22">
    <property type="interactions" value="119"/>
</dbReference>
<protein>
    <submittedName>
        <fullName evidence="4">Acyl-CoA-binding protein</fullName>
    </submittedName>
</protein>
<dbReference type="PANTHER" id="PTHR23310">
    <property type="entry name" value="ACYL-COA-BINDING PROTEIN, ACBP"/>
    <property type="match status" value="1"/>
</dbReference>
<proteinExistence type="inferred from homology"/>
<dbReference type="STRING" id="1882483.A0A317XQ22"/>
<dbReference type="Gene3D" id="1.20.80.10">
    <property type="match status" value="1"/>
</dbReference>
<gene>
    <name evidence="4" type="ORF">BCV70DRAFT_162980</name>
</gene>
<dbReference type="SUPFAM" id="SSF47027">
    <property type="entry name" value="Acyl-CoA binding protein"/>
    <property type="match status" value="1"/>
</dbReference>
<dbReference type="FunFam" id="1.20.80.10:FF:000010">
    <property type="entry name" value="Acyl-CoA-binding domain-containing protein 5"/>
    <property type="match status" value="1"/>
</dbReference>
<evidence type="ECO:0000313" key="4">
    <source>
        <dbReference type="EMBL" id="PWY99390.1"/>
    </source>
</evidence>